<dbReference type="AlphaFoldDB" id="A0A8S1J137"/>
<protein>
    <submittedName>
        <fullName evidence="1">Uncharacterized protein</fullName>
    </submittedName>
</protein>
<keyword evidence="2" id="KW-1185">Reference proteome</keyword>
<name>A0A8S1J137_9CHLO</name>
<accession>A0A8S1J137</accession>
<evidence type="ECO:0000313" key="2">
    <source>
        <dbReference type="Proteomes" id="UP000708148"/>
    </source>
</evidence>
<dbReference type="EMBL" id="CAJHUC010000632">
    <property type="protein sequence ID" value="CAD7697250.1"/>
    <property type="molecule type" value="Genomic_DNA"/>
</dbReference>
<evidence type="ECO:0000313" key="1">
    <source>
        <dbReference type="EMBL" id="CAD7697250.1"/>
    </source>
</evidence>
<gene>
    <name evidence="1" type="ORF">OSTQU699_LOCUS2611</name>
</gene>
<dbReference type="Proteomes" id="UP000708148">
    <property type="component" value="Unassembled WGS sequence"/>
</dbReference>
<organism evidence="1 2">
    <name type="scientific">Ostreobium quekettii</name>
    <dbReference type="NCBI Taxonomy" id="121088"/>
    <lineage>
        <taxon>Eukaryota</taxon>
        <taxon>Viridiplantae</taxon>
        <taxon>Chlorophyta</taxon>
        <taxon>core chlorophytes</taxon>
        <taxon>Ulvophyceae</taxon>
        <taxon>TCBD clade</taxon>
        <taxon>Bryopsidales</taxon>
        <taxon>Ostreobineae</taxon>
        <taxon>Ostreobiaceae</taxon>
        <taxon>Ostreobium</taxon>
    </lineage>
</organism>
<comment type="caution">
    <text evidence="1">The sequence shown here is derived from an EMBL/GenBank/DDBJ whole genome shotgun (WGS) entry which is preliminary data.</text>
</comment>
<proteinExistence type="predicted"/>
<sequence>MWQKEQLICSDWCCLNAGLQTKHHKGRTVESSAEHPLCLAQAATLPPSEFTLSEVLAACVALVPSMQPVLQASTLQCQPTTATVVLDSVIDTTARVVGEGREALWQV</sequence>
<reference evidence="1" key="1">
    <citation type="submission" date="2020-12" db="EMBL/GenBank/DDBJ databases">
        <authorList>
            <person name="Iha C."/>
        </authorList>
    </citation>
    <scope>NUCLEOTIDE SEQUENCE</scope>
</reference>